<sequence>MKINSKMKKFLDEIVDKEKQSEIKINFNTAKNIIFPEFFEWEGCVLLRQDSNDNMPSQFSPNQFIPDRTAFEADYNHVHLNDFFSENSSPFQVFMLATKIIEVWAATLYKQFNPNKRFILILSFDDEEAVLRFYTVRENESPWLDTSSIESYVDGLMVIEV</sequence>
<gene>
    <name evidence="1" type="ORF">F4V43_13510</name>
</gene>
<reference evidence="1 2" key="1">
    <citation type="submission" date="2019-09" db="EMBL/GenBank/DDBJ databases">
        <title>Bacillus ochoae sp. nov., Paenibacillus whitsoniae sp. nov., Paenibacillus spiritus sp. nov. Isolated from the Mars Exploration Rover during spacecraft assembly.</title>
        <authorList>
            <person name="Seuylemezian A."/>
            <person name="Vaishampayan P."/>
        </authorList>
    </citation>
    <scope>NUCLEOTIDE SEQUENCE [LARGE SCALE GENOMIC DNA]</scope>
    <source>
        <strain evidence="1 2">MER_111</strain>
    </source>
</reference>
<dbReference type="OrthoDB" id="1953806at2"/>
<dbReference type="AlphaFoldDB" id="A0A5J5G5G8"/>
<organism evidence="1 2">
    <name type="scientific">Paenibacillus spiritus</name>
    <dbReference type="NCBI Taxonomy" id="2496557"/>
    <lineage>
        <taxon>Bacteria</taxon>
        <taxon>Bacillati</taxon>
        <taxon>Bacillota</taxon>
        <taxon>Bacilli</taxon>
        <taxon>Bacillales</taxon>
        <taxon>Paenibacillaceae</taxon>
        <taxon>Paenibacillus</taxon>
    </lineage>
</organism>
<proteinExistence type="predicted"/>
<dbReference type="EMBL" id="VYKK01000017">
    <property type="protein sequence ID" value="KAA9002429.1"/>
    <property type="molecule type" value="Genomic_DNA"/>
</dbReference>
<dbReference type="Proteomes" id="UP000367750">
    <property type="component" value="Unassembled WGS sequence"/>
</dbReference>
<evidence type="ECO:0000313" key="1">
    <source>
        <dbReference type="EMBL" id="KAA9002429.1"/>
    </source>
</evidence>
<comment type="caution">
    <text evidence="1">The sequence shown here is derived from an EMBL/GenBank/DDBJ whole genome shotgun (WGS) entry which is preliminary data.</text>
</comment>
<evidence type="ECO:0000313" key="2">
    <source>
        <dbReference type="Proteomes" id="UP000367750"/>
    </source>
</evidence>
<protein>
    <submittedName>
        <fullName evidence="1">Uncharacterized protein</fullName>
    </submittedName>
</protein>
<name>A0A5J5G5G8_9BACL</name>
<keyword evidence="2" id="KW-1185">Reference proteome</keyword>
<accession>A0A5J5G5G8</accession>
<dbReference type="RefSeq" id="WP_150458774.1">
    <property type="nucleotide sequence ID" value="NZ_VYKK01000017.1"/>
</dbReference>